<dbReference type="GO" id="GO:0004842">
    <property type="term" value="F:ubiquitin-protein transferase activity"/>
    <property type="evidence" value="ECO:0007669"/>
    <property type="project" value="InterPro"/>
</dbReference>
<evidence type="ECO:0000256" key="5">
    <source>
        <dbReference type="SAM" id="Coils"/>
    </source>
</evidence>
<dbReference type="Ensembl" id="ENSAPOT00000021777.1">
    <property type="protein sequence ID" value="ENSAPOP00000013586.1"/>
    <property type="gene ID" value="ENSAPOG00000016447.1"/>
</dbReference>
<protein>
    <submittedName>
        <fullName evidence="9">Tripartite motif containing 35-28</fullName>
    </submittedName>
</protein>
<dbReference type="Pfam" id="PF13765">
    <property type="entry name" value="PRY"/>
    <property type="match status" value="1"/>
</dbReference>
<accession>A0A3Q1F8S7</accession>
<dbReference type="PROSITE" id="PS00518">
    <property type="entry name" value="ZF_RING_1"/>
    <property type="match status" value="1"/>
</dbReference>
<evidence type="ECO:0000313" key="10">
    <source>
        <dbReference type="Proteomes" id="UP000257200"/>
    </source>
</evidence>
<dbReference type="InterPro" id="IPR001870">
    <property type="entry name" value="B30.2/SPRY"/>
</dbReference>
<dbReference type="STRING" id="80966.ENSAPOP00000012719"/>
<dbReference type="Pfam" id="PF13923">
    <property type="entry name" value="zf-C3HC4_2"/>
    <property type="match status" value="1"/>
</dbReference>
<dbReference type="Proteomes" id="UP000257200">
    <property type="component" value="Unplaced"/>
</dbReference>
<dbReference type="AlphaFoldDB" id="A0A3Q1F8S7"/>
<keyword evidence="5" id="KW-0175">Coiled coil</keyword>
<keyword evidence="10" id="KW-1185">Reference proteome</keyword>
<dbReference type="InterPro" id="IPR013083">
    <property type="entry name" value="Znf_RING/FYVE/PHD"/>
</dbReference>
<evidence type="ECO:0000259" key="8">
    <source>
        <dbReference type="PROSITE" id="PS50188"/>
    </source>
</evidence>
<evidence type="ECO:0000256" key="2">
    <source>
        <dbReference type="ARBA" id="ARBA00022771"/>
    </source>
</evidence>
<dbReference type="Gene3D" id="3.30.160.60">
    <property type="entry name" value="Classic Zinc Finger"/>
    <property type="match status" value="1"/>
</dbReference>
<dbReference type="PROSITE" id="PS50188">
    <property type="entry name" value="B302_SPRY"/>
    <property type="match status" value="1"/>
</dbReference>
<dbReference type="InterPro" id="IPR050143">
    <property type="entry name" value="TRIM/RBCC"/>
</dbReference>
<dbReference type="InterPro" id="IPR003877">
    <property type="entry name" value="SPRY_dom"/>
</dbReference>
<reference evidence="9" key="1">
    <citation type="submission" date="2025-05" db="UniProtKB">
        <authorList>
            <consortium name="Ensembl"/>
        </authorList>
    </citation>
    <scope>IDENTIFICATION</scope>
</reference>
<feature type="coiled-coil region" evidence="5">
    <location>
        <begin position="196"/>
        <end position="237"/>
    </location>
</feature>
<feature type="domain" description="B box-type" evidence="7">
    <location>
        <begin position="97"/>
        <end position="132"/>
    </location>
</feature>
<dbReference type="Gene3D" id="2.60.120.920">
    <property type="match status" value="1"/>
</dbReference>
<dbReference type="PANTHER" id="PTHR24103">
    <property type="entry name" value="E3 UBIQUITIN-PROTEIN LIGASE TRIM"/>
    <property type="match status" value="1"/>
</dbReference>
<dbReference type="SMART" id="SM00449">
    <property type="entry name" value="SPRY"/>
    <property type="match status" value="1"/>
</dbReference>
<keyword evidence="3" id="KW-0862">Zinc</keyword>
<dbReference type="CDD" id="cd19756">
    <property type="entry name" value="Bbox2"/>
    <property type="match status" value="1"/>
</dbReference>
<organism evidence="9 10">
    <name type="scientific">Acanthochromis polyacanthus</name>
    <name type="common">spiny chromis</name>
    <dbReference type="NCBI Taxonomy" id="80966"/>
    <lineage>
        <taxon>Eukaryota</taxon>
        <taxon>Metazoa</taxon>
        <taxon>Chordata</taxon>
        <taxon>Craniata</taxon>
        <taxon>Vertebrata</taxon>
        <taxon>Euteleostomi</taxon>
        <taxon>Actinopterygii</taxon>
        <taxon>Neopterygii</taxon>
        <taxon>Teleostei</taxon>
        <taxon>Neoteleostei</taxon>
        <taxon>Acanthomorphata</taxon>
        <taxon>Ovalentaria</taxon>
        <taxon>Pomacentridae</taxon>
        <taxon>Acanthochromis</taxon>
    </lineage>
</organism>
<dbReference type="Pfam" id="PF00643">
    <property type="entry name" value="zf-B_box"/>
    <property type="match status" value="1"/>
</dbReference>
<name>A0A3Q1F8S7_9TELE</name>
<feature type="domain" description="RING-type" evidence="6">
    <location>
        <begin position="21"/>
        <end position="59"/>
    </location>
</feature>
<keyword evidence="2 4" id="KW-0863">Zinc-finger</keyword>
<dbReference type="InterPro" id="IPR043136">
    <property type="entry name" value="B30.2/SPRY_sf"/>
</dbReference>
<evidence type="ECO:0000256" key="1">
    <source>
        <dbReference type="ARBA" id="ARBA00022723"/>
    </source>
</evidence>
<dbReference type="InterPro" id="IPR017907">
    <property type="entry name" value="Znf_RING_CS"/>
</dbReference>
<dbReference type="SUPFAM" id="SSF57850">
    <property type="entry name" value="RING/U-box"/>
    <property type="match status" value="1"/>
</dbReference>
<sequence length="473" mass="54066">MADMDEEMSEETSPLQRDLTCPVCQGIFQDPHLLPCTHSFCKECLQKSLQFNKKCPFCRKEFQEAQAIPNRALKSACETFEQTNRPKPIHTRPIEELCNLHMKPLELYCEKDEEPLCVDCVSLHNTHRLLSLKDGAPICKKELNFKIQIFEKKVESYKKMAHKFSNTVEYIKAGQAEKQIKAEFERLHKVLVTEEALRLKALATDEEEQIARVQRQIEHTNKDIATLKELIDSMKKEIGNEDLALLRNFQNLKRKAQWTSLEPSLRDDALLDMGKHVGSLSFNIWKKLQNHVKYYPVVLNPNTASPWLYLSGDLTSVKESSERLTTPDNPERFDPCVFVLGAEGYTSGKHKWDINVGDNPKWIVGVCKESVVRKKKFTVSTNRGVWAIALSKGVYSVLTAERKELPVQQRPEKIRIKLNIDKGEVSFWDAGASKHLVSLTHKFDEEEIFPIFGPGLHSTPMTLAPAKIAVHTS</sequence>
<dbReference type="CDD" id="cd12893">
    <property type="entry name" value="SPRY_PRY_TRIM35"/>
    <property type="match status" value="1"/>
</dbReference>
<dbReference type="FunFam" id="2.60.120.920:FF:000004">
    <property type="entry name" value="Butyrophilin subfamily 1 member A1"/>
    <property type="match status" value="1"/>
</dbReference>
<dbReference type="InterPro" id="IPR006574">
    <property type="entry name" value="PRY"/>
</dbReference>
<feature type="domain" description="B30.2/SPRY" evidence="8">
    <location>
        <begin position="277"/>
        <end position="470"/>
    </location>
</feature>
<dbReference type="Gene3D" id="3.30.40.10">
    <property type="entry name" value="Zinc/RING finger domain, C3HC4 (zinc finger)"/>
    <property type="match status" value="1"/>
</dbReference>
<evidence type="ECO:0000256" key="3">
    <source>
        <dbReference type="ARBA" id="ARBA00022833"/>
    </source>
</evidence>
<dbReference type="PROSITE" id="PS50089">
    <property type="entry name" value="ZF_RING_2"/>
    <property type="match status" value="1"/>
</dbReference>
<dbReference type="InterPro" id="IPR003879">
    <property type="entry name" value="Butyrophylin_SPRY"/>
</dbReference>
<evidence type="ECO:0000313" key="9">
    <source>
        <dbReference type="Ensembl" id="ENSAPOP00000012719.1"/>
    </source>
</evidence>
<evidence type="ECO:0000259" key="7">
    <source>
        <dbReference type="PROSITE" id="PS50119"/>
    </source>
</evidence>
<dbReference type="GO" id="GO:0008270">
    <property type="term" value="F:zinc ion binding"/>
    <property type="evidence" value="ECO:0007669"/>
    <property type="project" value="UniProtKB-KW"/>
</dbReference>
<dbReference type="PRINTS" id="PR01407">
    <property type="entry name" value="BUTYPHLNCDUF"/>
</dbReference>
<evidence type="ECO:0000256" key="4">
    <source>
        <dbReference type="PROSITE-ProRule" id="PRU00024"/>
    </source>
</evidence>
<dbReference type="SMART" id="SM00504">
    <property type="entry name" value="Ubox"/>
    <property type="match status" value="1"/>
</dbReference>
<dbReference type="GO" id="GO:0016567">
    <property type="term" value="P:protein ubiquitination"/>
    <property type="evidence" value="ECO:0007669"/>
    <property type="project" value="InterPro"/>
</dbReference>
<evidence type="ECO:0000259" key="6">
    <source>
        <dbReference type="PROSITE" id="PS50089"/>
    </source>
</evidence>
<dbReference type="Ensembl" id="ENSAPOT00000020686.1">
    <property type="protein sequence ID" value="ENSAPOP00000012719.1"/>
    <property type="gene ID" value="ENSAPOG00000015471.1"/>
</dbReference>
<dbReference type="InterPro" id="IPR001841">
    <property type="entry name" value="Znf_RING"/>
</dbReference>
<dbReference type="InterPro" id="IPR003613">
    <property type="entry name" value="Ubox_domain"/>
</dbReference>
<dbReference type="GeneTree" id="ENSGT01030000234583"/>
<dbReference type="SUPFAM" id="SSF57845">
    <property type="entry name" value="B-box zinc-binding domain"/>
    <property type="match status" value="1"/>
</dbReference>
<keyword evidence="1" id="KW-0479">Metal-binding</keyword>
<dbReference type="PROSITE" id="PS50119">
    <property type="entry name" value="ZF_BBOX"/>
    <property type="match status" value="1"/>
</dbReference>
<dbReference type="InterPro" id="IPR000315">
    <property type="entry name" value="Znf_B-box"/>
</dbReference>
<dbReference type="Pfam" id="PF00622">
    <property type="entry name" value="SPRY"/>
    <property type="match status" value="1"/>
</dbReference>
<dbReference type="SMART" id="SM00184">
    <property type="entry name" value="RING"/>
    <property type="match status" value="1"/>
</dbReference>
<dbReference type="SMART" id="SM00589">
    <property type="entry name" value="PRY"/>
    <property type="match status" value="1"/>
</dbReference>
<proteinExistence type="predicted"/>
<dbReference type="InterPro" id="IPR013320">
    <property type="entry name" value="ConA-like_dom_sf"/>
</dbReference>
<dbReference type="SMART" id="SM00336">
    <property type="entry name" value="BBOX"/>
    <property type="match status" value="1"/>
</dbReference>
<dbReference type="SUPFAM" id="SSF49899">
    <property type="entry name" value="Concanavalin A-like lectins/glucanases"/>
    <property type="match status" value="1"/>
</dbReference>